<keyword evidence="7" id="KW-1185">Reference proteome</keyword>
<keyword evidence="2" id="KW-0964">Secreted</keyword>
<dbReference type="SMR" id="A0A1D5RLK8"/>
<dbReference type="SMART" id="SM00280">
    <property type="entry name" value="KAZAL"/>
    <property type="match status" value="1"/>
</dbReference>
<dbReference type="VEuPathDB" id="HostDB:ENSMUSG00000110576"/>
<sequence>MAKPEAFLLVLLATSYYFLYVIGETSFKVISCSHYQKKFVQRKQICSIRVSPLCASNNVTYPNSCVYCFANVALNLTLQIQYSGKCLKSTS</sequence>
<evidence type="ECO:0000313" key="5">
    <source>
        <dbReference type="Ensembl" id="ENSMUSP00000148409.2"/>
    </source>
</evidence>
<dbReference type="PANTHER" id="PTHR47499:SF6">
    <property type="entry name" value="SERINE PROTEASE INHIBITOR KAZAL-TYPE 6"/>
    <property type="match status" value="1"/>
</dbReference>
<dbReference type="InParanoid" id="A0A1D5RLK8"/>
<gene>
    <name evidence="5 6" type="primary">Gm36368</name>
</gene>
<dbReference type="Ensembl" id="ENSMUST00000212026.3">
    <property type="protein sequence ID" value="ENSMUSP00000148409.2"/>
    <property type="gene ID" value="ENSMUSG00000110576.3"/>
</dbReference>
<organism evidence="5 7">
    <name type="scientific">Mus musculus</name>
    <name type="common">Mouse</name>
    <dbReference type="NCBI Taxonomy" id="10090"/>
    <lineage>
        <taxon>Eukaryota</taxon>
        <taxon>Metazoa</taxon>
        <taxon>Chordata</taxon>
        <taxon>Craniata</taxon>
        <taxon>Vertebrata</taxon>
        <taxon>Euteleostomi</taxon>
        <taxon>Mammalia</taxon>
        <taxon>Eutheria</taxon>
        <taxon>Euarchontoglires</taxon>
        <taxon>Glires</taxon>
        <taxon>Rodentia</taxon>
        <taxon>Myomorpha</taxon>
        <taxon>Muroidea</taxon>
        <taxon>Muridae</taxon>
        <taxon>Murinae</taxon>
        <taxon>Mus</taxon>
        <taxon>Mus</taxon>
    </lineage>
</organism>
<dbReference type="Bgee" id="ENSMUSG00000110576">
    <property type="expression patterns" value="Expressed in spermatid and 25 other cell types or tissues"/>
</dbReference>
<evidence type="ECO:0000313" key="6">
    <source>
        <dbReference type="MGI" id="MGI:5595527"/>
    </source>
</evidence>
<dbReference type="AlphaFoldDB" id="A0A1D5RLK8"/>
<dbReference type="RNAct" id="A0A1D5RLK8">
    <property type="molecule type" value="protein"/>
</dbReference>
<proteinExistence type="predicted"/>
<dbReference type="InterPro" id="IPR036058">
    <property type="entry name" value="Kazal_dom_sf"/>
</dbReference>
<dbReference type="ProteomicsDB" id="320055"/>
<dbReference type="InterPro" id="IPR050159">
    <property type="entry name" value="Kazal-type_SerProtInhib"/>
</dbReference>
<dbReference type="GeneID" id="102640256"/>
<evidence type="ECO:0000259" key="4">
    <source>
        <dbReference type="PROSITE" id="PS51465"/>
    </source>
</evidence>
<protein>
    <submittedName>
        <fullName evidence="5">Predicted gene, 36368</fullName>
    </submittedName>
</protein>
<dbReference type="OrthoDB" id="126772at2759"/>
<evidence type="ECO:0000313" key="7">
    <source>
        <dbReference type="Proteomes" id="UP000000589"/>
    </source>
</evidence>
<dbReference type="ExpressionAtlas" id="A0A1D5RLK8">
    <property type="expression patterns" value="baseline"/>
</dbReference>
<evidence type="ECO:0000256" key="1">
    <source>
        <dbReference type="ARBA" id="ARBA00004613"/>
    </source>
</evidence>
<keyword evidence="3" id="KW-1015">Disulfide bond</keyword>
<dbReference type="GeneTree" id="ENSGT00860000135710"/>
<reference evidence="5 7" key="1">
    <citation type="journal article" date="2009" name="PLoS Biol.">
        <title>Lineage-specific biology revealed by a finished genome assembly of the mouse.</title>
        <authorList>
            <consortium name="Mouse Genome Sequencing Consortium"/>
            <person name="Church D.M."/>
            <person name="Goodstadt L."/>
            <person name="Hillier L.W."/>
            <person name="Zody M.C."/>
            <person name="Goldstein S."/>
            <person name="She X."/>
            <person name="Bult C.J."/>
            <person name="Agarwala R."/>
            <person name="Cherry J.L."/>
            <person name="DiCuccio M."/>
            <person name="Hlavina W."/>
            <person name="Kapustin Y."/>
            <person name="Meric P."/>
            <person name="Maglott D."/>
            <person name="Birtle Z."/>
            <person name="Marques A.C."/>
            <person name="Graves T."/>
            <person name="Zhou S."/>
            <person name="Teague B."/>
            <person name="Potamousis K."/>
            <person name="Churas C."/>
            <person name="Place M."/>
            <person name="Herschleb J."/>
            <person name="Runnheim R."/>
            <person name="Forrest D."/>
            <person name="Amos-Landgraf J."/>
            <person name="Schwartz D.C."/>
            <person name="Cheng Z."/>
            <person name="Lindblad-Toh K."/>
            <person name="Eichler E.E."/>
            <person name="Ponting C.P."/>
        </authorList>
    </citation>
    <scope>NUCLEOTIDE SEQUENCE [LARGE SCALE GENOMIC DNA]</scope>
    <source>
        <strain evidence="5 7">C57BL/6J</strain>
    </source>
</reference>
<dbReference type="OMA" id="VYCFANI"/>
<dbReference type="Gene3D" id="3.30.60.30">
    <property type="match status" value="1"/>
</dbReference>
<name>A0A1D5RLK8_MOUSE</name>
<reference evidence="5 7" key="2">
    <citation type="journal article" date="2011" name="PLoS Biol.">
        <title>Modernizing reference genome assemblies.</title>
        <authorList>
            <person name="Church D.M."/>
            <person name="Schneider V.A."/>
            <person name="Graves T."/>
            <person name="Auger K."/>
            <person name="Cunningham F."/>
            <person name="Bouk N."/>
            <person name="Chen H.C."/>
            <person name="Agarwala R."/>
            <person name="McLaren W.M."/>
            <person name="Ritchie G.R."/>
            <person name="Albracht D."/>
            <person name="Kremitzki M."/>
            <person name="Rock S."/>
            <person name="Kotkiewicz H."/>
            <person name="Kremitzki C."/>
            <person name="Wollam A."/>
            <person name="Trani L."/>
            <person name="Fulton L."/>
            <person name="Fulton R."/>
            <person name="Matthews L."/>
            <person name="Whitehead S."/>
            <person name="Chow W."/>
            <person name="Torrance J."/>
            <person name="Dunn M."/>
            <person name="Harden G."/>
            <person name="Threadgold G."/>
            <person name="Wood J."/>
            <person name="Collins J."/>
            <person name="Heath P."/>
            <person name="Griffiths G."/>
            <person name="Pelan S."/>
            <person name="Grafham D."/>
            <person name="Eichler E.E."/>
            <person name="Weinstock G."/>
            <person name="Mardis E.R."/>
            <person name="Wilson R.K."/>
            <person name="Howe K."/>
            <person name="Flicek P."/>
            <person name="Hubbard T."/>
        </authorList>
    </citation>
    <scope>NUCLEOTIDE SEQUENCE [LARGE SCALE GENOMIC DNA]</scope>
    <source>
        <strain evidence="5 7">C57BL/6J</strain>
    </source>
</reference>
<dbReference type="SUPFAM" id="SSF100895">
    <property type="entry name" value="Kazal-type serine protease inhibitors"/>
    <property type="match status" value="1"/>
</dbReference>
<dbReference type="PANTHER" id="PTHR47499">
    <property type="entry name" value="SERINE PROTEASE INHIBITOR KAZAL-TYPE 7 SPINK7"/>
    <property type="match status" value="1"/>
</dbReference>
<reference evidence="5" key="4">
    <citation type="submission" date="2025-09" db="UniProtKB">
        <authorList>
            <consortium name="Ensembl"/>
        </authorList>
    </citation>
    <scope>IDENTIFICATION</scope>
    <source>
        <strain evidence="5">C57BL/6J</strain>
    </source>
</reference>
<dbReference type="RefSeq" id="NP_001423255.1">
    <property type="nucleotide sequence ID" value="NM_001436326.1"/>
</dbReference>
<dbReference type="InterPro" id="IPR002350">
    <property type="entry name" value="Kazal_dom"/>
</dbReference>
<dbReference type="PROSITE" id="PS00282">
    <property type="entry name" value="KAZAL_1"/>
    <property type="match status" value="1"/>
</dbReference>
<dbReference type="MGI" id="MGI:5595527">
    <property type="gene designation" value="Gm36368"/>
</dbReference>
<dbReference type="AGR" id="MGI:5595527"/>
<reference evidence="5" key="3">
    <citation type="submission" date="2025-08" db="UniProtKB">
        <authorList>
            <consortium name="Ensembl"/>
        </authorList>
    </citation>
    <scope>IDENTIFICATION</scope>
    <source>
        <strain evidence="5">C57BL/6J</strain>
    </source>
</reference>
<evidence type="ECO:0000256" key="3">
    <source>
        <dbReference type="ARBA" id="ARBA00023157"/>
    </source>
</evidence>
<comment type="subcellular location">
    <subcellularLocation>
        <location evidence="1">Secreted</location>
    </subcellularLocation>
</comment>
<dbReference type="Pfam" id="PF00050">
    <property type="entry name" value="Kazal_1"/>
    <property type="match status" value="1"/>
</dbReference>
<dbReference type="GO" id="GO:0005576">
    <property type="term" value="C:extracellular region"/>
    <property type="evidence" value="ECO:0007669"/>
    <property type="project" value="UniProtKB-SubCell"/>
</dbReference>
<dbReference type="Reactome" id="R-MMU-6809371">
    <property type="pathway name" value="Formation of the cornified envelope"/>
</dbReference>
<dbReference type="Proteomes" id="UP000000589">
    <property type="component" value="Chromosome 18"/>
</dbReference>
<dbReference type="PROSITE" id="PS51465">
    <property type="entry name" value="KAZAL_2"/>
    <property type="match status" value="1"/>
</dbReference>
<accession>A0A1D5RLK8</accession>
<evidence type="ECO:0000256" key="2">
    <source>
        <dbReference type="ARBA" id="ARBA00022525"/>
    </source>
</evidence>
<feature type="domain" description="Kazal-like" evidence="4">
    <location>
        <begin position="26"/>
        <end position="88"/>
    </location>
</feature>